<dbReference type="Pfam" id="PF03496">
    <property type="entry name" value="ADPrib_exo_Tox"/>
    <property type="match status" value="1"/>
</dbReference>
<evidence type="ECO:0000313" key="3">
    <source>
        <dbReference type="Proteomes" id="UP000464330"/>
    </source>
</evidence>
<dbReference type="GO" id="GO:0016740">
    <property type="term" value="F:transferase activity"/>
    <property type="evidence" value="ECO:0007669"/>
    <property type="project" value="UniProtKB-KW"/>
</dbReference>
<dbReference type="GO" id="GO:0005576">
    <property type="term" value="C:extracellular region"/>
    <property type="evidence" value="ECO:0007669"/>
    <property type="project" value="InterPro"/>
</dbReference>
<dbReference type="InterPro" id="IPR016013">
    <property type="entry name" value="Binary_toxinA_clost-typ"/>
</dbReference>
<dbReference type="Gene3D" id="3.90.176.10">
    <property type="entry name" value="Toxin ADP-ribosyltransferase, Chain A, domain 1"/>
    <property type="match status" value="1"/>
</dbReference>
<dbReference type="InterPro" id="IPR003540">
    <property type="entry name" value="ADP-ribosyltransferase"/>
</dbReference>
<dbReference type="AlphaFoldDB" id="A0A6C0QMN9"/>
<name>A0A6C0QMN9_9BACL</name>
<dbReference type="PROSITE" id="PS51996">
    <property type="entry name" value="TR_MART"/>
    <property type="match status" value="1"/>
</dbReference>
<evidence type="ECO:0000259" key="1">
    <source>
        <dbReference type="Pfam" id="PF03496"/>
    </source>
</evidence>
<reference evidence="2 3" key="1">
    <citation type="journal article" date="2020" name="Int. J. Med. Microbiol.">
        <title>Discovery of Paenibacillus larvae ERIC V: Phenotypic and genomic comparison to genotypes ERIC I-IV reveal different inventories of virulence factors which correlate with epidemiological prevalences of American Foulbrood.</title>
        <authorList>
            <person name="Beims H."/>
            <person name="Bunk B."/>
            <person name="Erler S."/>
            <person name="Mohr K.I."/>
            <person name="Sproer C."/>
            <person name="Pradella S."/>
            <person name="Gunther G."/>
            <person name="Rohde M."/>
            <person name="von der Ohe W."/>
            <person name="Steinert M."/>
        </authorList>
    </citation>
    <scope>NUCLEOTIDE SEQUENCE [LARGE SCALE GENOMIC DNA]</scope>
    <source>
        <strain evidence="2">Eric_V</strain>
    </source>
</reference>
<organism evidence="2 3">
    <name type="scientific">Paenibacillus larvae subsp. larvae</name>
    <dbReference type="NCBI Taxonomy" id="147375"/>
    <lineage>
        <taxon>Bacteria</taxon>
        <taxon>Bacillati</taxon>
        <taxon>Bacillota</taxon>
        <taxon>Bacilli</taxon>
        <taxon>Bacillales</taxon>
        <taxon>Paenibacillaceae</taxon>
        <taxon>Paenibacillus</taxon>
    </lineage>
</organism>
<dbReference type="EMBL" id="CP019717">
    <property type="protein sequence ID" value="QHZ49691.1"/>
    <property type="molecule type" value="Genomic_DNA"/>
</dbReference>
<sequence length="201" mass="22918">MIDFRIDKEKAKKWGKKEYSKWKSTLTEEEKRQITLYTRNASPINTYLREEGIGSKPDMDKKIELIDKALIKTKLKDSVTVYRGTDGIIFGKEFQTTLMNGNKVNGEVAKKIKKEFEGTMLLERGYLSTSLVNGTLFLARPVLIELKIPKGGNAGYVDPISYYPGQLEMLLPRDTKYYIDNIKIIVNGGSQRLKVEARVLS</sequence>
<dbReference type="SUPFAM" id="SSF56399">
    <property type="entry name" value="ADP-ribosylation"/>
    <property type="match status" value="1"/>
</dbReference>
<keyword evidence="2" id="KW-0808">Transferase</keyword>
<gene>
    <name evidence="2" type="ORF">ERICV_00500</name>
</gene>
<dbReference type="Proteomes" id="UP000464330">
    <property type="component" value="Chromosome"/>
</dbReference>
<feature type="domain" description="ADP ribosyltransferase" evidence="1">
    <location>
        <begin position="11"/>
        <end position="200"/>
    </location>
</feature>
<dbReference type="PRINTS" id="PR01390">
    <property type="entry name" value="BINARYTOXINA"/>
</dbReference>
<accession>A0A6C0QMN9</accession>
<protein>
    <submittedName>
        <fullName evidence="2">Putative ADP-ribosyltransferase</fullName>
    </submittedName>
</protein>
<dbReference type="RefSeq" id="WP_023485294.1">
    <property type="nucleotide sequence ID" value="NZ_CP019651.1"/>
</dbReference>
<evidence type="ECO:0000313" key="2">
    <source>
        <dbReference type="EMBL" id="QHZ49691.1"/>
    </source>
</evidence>
<proteinExistence type="predicted"/>